<dbReference type="AlphaFoldDB" id="A0A4Y2RGU5"/>
<evidence type="ECO:0000256" key="1">
    <source>
        <dbReference type="SAM" id="Phobius"/>
    </source>
</evidence>
<proteinExistence type="predicted"/>
<evidence type="ECO:0000313" key="2">
    <source>
        <dbReference type="EMBL" id="GBN74933.1"/>
    </source>
</evidence>
<keyword evidence="1" id="KW-0812">Transmembrane</keyword>
<dbReference type="Proteomes" id="UP000499080">
    <property type="component" value="Unassembled WGS sequence"/>
</dbReference>
<dbReference type="EMBL" id="BGPR01017040">
    <property type="protein sequence ID" value="GBN74933.1"/>
    <property type="molecule type" value="Genomic_DNA"/>
</dbReference>
<feature type="transmembrane region" description="Helical" evidence="1">
    <location>
        <begin position="103"/>
        <end position="124"/>
    </location>
</feature>
<gene>
    <name evidence="2" type="ORF">AVEN_198477_1</name>
</gene>
<organism evidence="2 3">
    <name type="scientific">Araneus ventricosus</name>
    <name type="common">Orbweaver spider</name>
    <name type="synonym">Epeira ventricosa</name>
    <dbReference type="NCBI Taxonomy" id="182803"/>
    <lineage>
        <taxon>Eukaryota</taxon>
        <taxon>Metazoa</taxon>
        <taxon>Ecdysozoa</taxon>
        <taxon>Arthropoda</taxon>
        <taxon>Chelicerata</taxon>
        <taxon>Arachnida</taxon>
        <taxon>Araneae</taxon>
        <taxon>Araneomorphae</taxon>
        <taxon>Entelegynae</taxon>
        <taxon>Araneoidea</taxon>
        <taxon>Araneidae</taxon>
        <taxon>Araneus</taxon>
    </lineage>
</organism>
<comment type="caution">
    <text evidence="2">The sequence shown here is derived from an EMBL/GenBank/DDBJ whole genome shotgun (WGS) entry which is preliminary data.</text>
</comment>
<name>A0A4Y2RGU5_ARAVE</name>
<keyword evidence="1" id="KW-0472">Membrane</keyword>
<accession>A0A4Y2RGU5</accession>
<keyword evidence="3" id="KW-1185">Reference proteome</keyword>
<keyword evidence="1" id="KW-1133">Transmembrane helix</keyword>
<protein>
    <submittedName>
        <fullName evidence="2">Uncharacterized protein</fullName>
    </submittedName>
</protein>
<evidence type="ECO:0000313" key="3">
    <source>
        <dbReference type="Proteomes" id="UP000499080"/>
    </source>
</evidence>
<reference evidence="2 3" key="1">
    <citation type="journal article" date="2019" name="Sci. Rep.">
        <title>Orb-weaving spider Araneus ventricosus genome elucidates the spidroin gene catalogue.</title>
        <authorList>
            <person name="Kono N."/>
            <person name="Nakamura H."/>
            <person name="Ohtoshi R."/>
            <person name="Moran D.A.P."/>
            <person name="Shinohara A."/>
            <person name="Yoshida Y."/>
            <person name="Fujiwara M."/>
            <person name="Mori M."/>
            <person name="Tomita M."/>
            <person name="Arakawa K."/>
        </authorList>
    </citation>
    <scope>NUCLEOTIDE SEQUENCE [LARGE SCALE GENOMIC DNA]</scope>
</reference>
<sequence>MLASVTHHAKPTEGESNKASARDRLVLCCSAAAKCRMFLVPAGKFFVRMWFLKAFCLFYQCRRMWIIPMRGCKSVGRRQFRGSRLDFSSGTVMKLGAEKQSGTIVSSYYLLFFVAFITQSVNLLNTTVT</sequence>